<accession>A0ABV3SJT7</accession>
<sequence>MKVRLLEIERRERPYRLRMPFRFGVTTATHGRQAIVRARVALEDGREAVGWSAEALGAKWFDKNLALTDEDNHHQLRRALELASDARLSAGADTPFGHFASGYGPQIAACAAENLNPLIASYGQSLVDRALLDGFCRALGIPFYKALRSNAVGLRAADVAPELGEGDLSGLFASVVPAASIAVRHTVGLVDPILASDLAREARVNDGLPETLEEVVGFYGNRHFKLKIGGDADADIDRLTRIASVLDGIAEPYAVTLDGNEQYADAEAIAAFWARVAETPALSRLVSSTLYVEQPIARARALSTSVEPLARRIPVIIDESDGELSAFVEARRLGYSGVSSKACKGIWKSVLNHARCRMWNARGERHFFMSAEDLTCEPGVALQQDLALVNLLGLTHVERNAHHFIDGFGEGRDAEAERFLDAHPDLYHRQDGCIRARVSDGAFSIGSLDVAGFGTGIDPDFERAEEMPRSAWGRANGG</sequence>
<dbReference type="SUPFAM" id="SSF51604">
    <property type="entry name" value="Enolase C-terminal domain-like"/>
    <property type="match status" value="1"/>
</dbReference>
<reference evidence="1 2" key="1">
    <citation type="submission" date="2024-05" db="EMBL/GenBank/DDBJ databases">
        <authorList>
            <person name="Jiang F."/>
        </authorList>
    </citation>
    <scope>NUCLEOTIDE SEQUENCE [LARGE SCALE GENOMIC DNA]</scope>
    <source>
        <strain evidence="1 2">LZ166</strain>
    </source>
</reference>
<dbReference type="Proteomes" id="UP001556692">
    <property type="component" value="Unassembled WGS sequence"/>
</dbReference>
<evidence type="ECO:0000313" key="2">
    <source>
        <dbReference type="Proteomes" id="UP001556692"/>
    </source>
</evidence>
<proteinExistence type="predicted"/>
<dbReference type="EMBL" id="JBDPGJ010000003">
    <property type="protein sequence ID" value="MEX0407022.1"/>
    <property type="molecule type" value="Genomic_DNA"/>
</dbReference>
<dbReference type="Gene3D" id="3.20.20.120">
    <property type="entry name" value="Enolase-like C-terminal domain"/>
    <property type="match status" value="1"/>
</dbReference>
<dbReference type="InterPro" id="IPR036849">
    <property type="entry name" value="Enolase-like_C_sf"/>
</dbReference>
<name>A0ABV3SJT7_9HYPH</name>
<protein>
    <submittedName>
        <fullName evidence="1">Mandelate racemase</fullName>
    </submittedName>
</protein>
<gene>
    <name evidence="1" type="ORF">ABGN05_15260</name>
</gene>
<evidence type="ECO:0000313" key="1">
    <source>
        <dbReference type="EMBL" id="MEX0407022.1"/>
    </source>
</evidence>
<keyword evidence="2" id="KW-1185">Reference proteome</keyword>
<comment type="caution">
    <text evidence="1">The sequence shown here is derived from an EMBL/GenBank/DDBJ whole genome shotgun (WGS) entry which is preliminary data.</text>
</comment>
<organism evidence="1 2">
    <name type="scientific">Aquibium pacificus</name>
    <dbReference type="NCBI Taxonomy" id="3153579"/>
    <lineage>
        <taxon>Bacteria</taxon>
        <taxon>Pseudomonadati</taxon>
        <taxon>Pseudomonadota</taxon>
        <taxon>Alphaproteobacteria</taxon>
        <taxon>Hyphomicrobiales</taxon>
        <taxon>Phyllobacteriaceae</taxon>
        <taxon>Aquibium</taxon>
    </lineage>
</organism>
<dbReference type="RefSeq" id="WP_367954896.1">
    <property type="nucleotide sequence ID" value="NZ_JBDPGJ010000003.1"/>
</dbReference>